<name>A0A238VEK4_9BACT</name>
<keyword evidence="2" id="KW-0949">S-adenosyl-L-methionine</keyword>
<dbReference type="SFLD" id="SFLDG01386">
    <property type="entry name" value="main_SPASM_domain-containing"/>
    <property type="match status" value="1"/>
</dbReference>
<accession>A0A238VEK4</accession>
<dbReference type="GO" id="GO:0003824">
    <property type="term" value="F:catalytic activity"/>
    <property type="evidence" value="ECO:0007669"/>
    <property type="project" value="InterPro"/>
</dbReference>
<evidence type="ECO:0000256" key="5">
    <source>
        <dbReference type="ARBA" id="ARBA00023014"/>
    </source>
</evidence>
<evidence type="ECO:0000313" key="8">
    <source>
        <dbReference type="Proteomes" id="UP000198310"/>
    </source>
</evidence>
<dbReference type="CDD" id="cd01335">
    <property type="entry name" value="Radical_SAM"/>
    <property type="match status" value="1"/>
</dbReference>
<dbReference type="PANTHER" id="PTHR11228:SF7">
    <property type="entry name" value="PQQA PEPTIDE CYCLASE"/>
    <property type="match status" value="1"/>
</dbReference>
<dbReference type="GO" id="GO:0046872">
    <property type="term" value="F:metal ion binding"/>
    <property type="evidence" value="ECO:0007669"/>
    <property type="project" value="UniProtKB-KW"/>
</dbReference>
<dbReference type="PANTHER" id="PTHR11228">
    <property type="entry name" value="RADICAL SAM DOMAIN PROTEIN"/>
    <property type="match status" value="1"/>
</dbReference>
<dbReference type="PROSITE" id="PS51918">
    <property type="entry name" value="RADICAL_SAM"/>
    <property type="match status" value="1"/>
</dbReference>
<dbReference type="Pfam" id="PF04055">
    <property type="entry name" value="Radical_SAM"/>
    <property type="match status" value="1"/>
</dbReference>
<reference evidence="8" key="1">
    <citation type="submission" date="2017-06" db="EMBL/GenBank/DDBJ databases">
        <authorList>
            <person name="Varghese N."/>
            <person name="Submissions S."/>
        </authorList>
    </citation>
    <scope>NUCLEOTIDE SEQUENCE [LARGE SCALE GENOMIC DNA]</scope>
    <source>
        <strain evidence="8">DSM 28041</strain>
    </source>
</reference>
<evidence type="ECO:0000256" key="3">
    <source>
        <dbReference type="ARBA" id="ARBA00022723"/>
    </source>
</evidence>
<dbReference type="EMBL" id="FZNS01000001">
    <property type="protein sequence ID" value="SNR32103.1"/>
    <property type="molecule type" value="Genomic_DNA"/>
</dbReference>
<dbReference type="InterPro" id="IPR006638">
    <property type="entry name" value="Elp3/MiaA/NifB-like_rSAM"/>
</dbReference>
<dbReference type="InterPro" id="IPR050377">
    <property type="entry name" value="Radical_SAM_PqqE_MftC-like"/>
</dbReference>
<organism evidence="7 8">
    <name type="scientific">Hymenobacter mucosus</name>
    <dbReference type="NCBI Taxonomy" id="1411120"/>
    <lineage>
        <taxon>Bacteria</taxon>
        <taxon>Pseudomonadati</taxon>
        <taxon>Bacteroidota</taxon>
        <taxon>Cytophagia</taxon>
        <taxon>Cytophagales</taxon>
        <taxon>Hymenobacteraceae</taxon>
        <taxon>Hymenobacter</taxon>
    </lineage>
</organism>
<evidence type="ECO:0000256" key="2">
    <source>
        <dbReference type="ARBA" id="ARBA00022691"/>
    </source>
</evidence>
<evidence type="ECO:0000259" key="6">
    <source>
        <dbReference type="PROSITE" id="PS51918"/>
    </source>
</evidence>
<proteinExistence type="predicted"/>
<keyword evidence="3" id="KW-0479">Metal-binding</keyword>
<dbReference type="GO" id="GO:0051536">
    <property type="term" value="F:iron-sulfur cluster binding"/>
    <property type="evidence" value="ECO:0007669"/>
    <property type="project" value="UniProtKB-KW"/>
</dbReference>
<protein>
    <submittedName>
        <fullName evidence="7">Radical SAM superfamily enzyme, MoaA/NifB/PqqE/SkfB family</fullName>
    </submittedName>
</protein>
<dbReference type="SFLD" id="SFLDS00029">
    <property type="entry name" value="Radical_SAM"/>
    <property type="match status" value="1"/>
</dbReference>
<sequence>MQATILPDLPYLDHPAPATTKASGPVTVPTLSPTMVASGLRRDVLNRCLTLVETGLTLHYLRSPSRIRQAGAEVQVLRQAYYGNLRVQKVAHVAGRYYREFQTPGWPSVAHARYVATTLHRLTPFRPDAHSLQMVFLAITKKCPLACAHCFEWDALNQREKLTLPDLRRMVAEFQSRHVTQILFSGGEPMLRVHDILDVLRTAQPGTDFWVFTSGFHFTRKNAQLLKHAGLTGVSISLDHHDPAQHNAFRGSPDAYQHAINAAQYAHEAGLVVALTVCATREFTTPENLMAYARLAKQLGVTFIHILEPRAVGHYAGQVVDLGAAELELLEEFYLKLNYSKDYLDWPIVHYYGYHQRRMGCSGAADRFLYVDTDGDMHACPFCQQKAGSALTGALDTSLAALKCNGCKAFAHAPI</sequence>
<evidence type="ECO:0000256" key="4">
    <source>
        <dbReference type="ARBA" id="ARBA00023004"/>
    </source>
</evidence>
<keyword evidence="8" id="KW-1185">Reference proteome</keyword>
<dbReference type="AlphaFoldDB" id="A0A238VEK4"/>
<dbReference type="GO" id="GO:0006783">
    <property type="term" value="P:heme biosynthetic process"/>
    <property type="evidence" value="ECO:0007669"/>
    <property type="project" value="TreeGrafter"/>
</dbReference>
<dbReference type="Gene3D" id="3.20.20.70">
    <property type="entry name" value="Aldolase class I"/>
    <property type="match status" value="1"/>
</dbReference>
<dbReference type="InterPro" id="IPR058240">
    <property type="entry name" value="rSAM_sf"/>
</dbReference>
<evidence type="ECO:0000313" key="7">
    <source>
        <dbReference type="EMBL" id="SNR32103.1"/>
    </source>
</evidence>
<keyword evidence="5" id="KW-0411">Iron-sulfur</keyword>
<dbReference type="Proteomes" id="UP000198310">
    <property type="component" value="Unassembled WGS sequence"/>
</dbReference>
<dbReference type="SMART" id="SM00729">
    <property type="entry name" value="Elp3"/>
    <property type="match status" value="1"/>
</dbReference>
<dbReference type="SFLD" id="SFLDG01067">
    <property type="entry name" value="SPASM/twitch_domain_containing"/>
    <property type="match status" value="1"/>
</dbReference>
<dbReference type="RefSeq" id="WP_089331517.1">
    <property type="nucleotide sequence ID" value="NZ_FZNS01000001.1"/>
</dbReference>
<feature type="domain" description="Radical SAM core" evidence="6">
    <location>
        <begin position="129"/>
        <end position="356"/>
    </location>
</feature>
<keyword evidence="4" id="KW-0408">Iron</keyword>
<comment type="cofactor">
    <cofactor evidence="1">
        <name>[4Fe-4S] cluster</name>
        <dbReference type="ChEBI" id="CHEBI:49883"/>
    </cofactor>
</comment>
<gene>
    <name evidence="7" type="ORF">SAMN06269173_101464</name>
</gene>
<dbReference type="InterPro" id="IPR007197">
    <property type="entry name" value="rSAM"/>
</dbReference>
<dbReference type="InterPro" id="IPR013785">
    <property type="entry name" value="Aldolase_TIM"/>
</dbReference>
<evidence type="ECO:0000256" key="1">
    <source>
        <dbReference type="ARBA" id="ARBA00001966"/>
    </source>
</evidence>
<dbReference type="SUPFAM" id="SSF102114">
    <property type="entry name" value="Radical SAM enzymes"/>
    <property type="match status" value="1"/>
</dbReference>